<evidence type="ECO:0000256" key="1">
    <source>
        <dbReference type="ARBA" id="ARBA00001946"/>
    </source>
</evidence>
<dbReference type="PANTHER" id="PTHR13832">
    <property type="entry name" value="PROTEIN PHOSPHATASE 2C"/>
    <property type="match status" value="1"/>
</dbReference>
<keyword evidence="6 9" id="KW-0904">Protein phosphatase</keyword>
<dbReference type="AlphaFoldDB" id="A0A8S1RF81"/>
<keyword evidence="5 9" id="KW-0378">Hydrolase</keyword>
<dbReference type="GO" id="GO:0004722">
    <property type="term" value="F:protein serine/threonine phosphatase activity"/>
    <property type="evidence" value="ECO:0007669"/>
    <property type="project" value="UniProtKB-EC"/>
</dbReference>
<evidence type="ECO:0000313" key="11">
    <source>
        <dbReference type="EMBL" id="CAD8125690.1"/>
    </source>
</evidence>
<dbReference type="PANTHER" id="PTHR13832:SF803">
    <property type="entry name" value="PROTEIN PHOSPHATASE 1G"/>
    <property type="match status" value="1"/>
</dbReference>
<reference evidence="11" key="1">
    <citation type="submission" date="2021-01" db="EMBL/GenBank/DDBJ databases">
        <authorList>
            <consortium name="Genoscope - CEA"/>
            <person name="William W."/>
        </authorList>
    </citation>
    <scope>NUCLEOTIDE SEQUENCE</scope>
</reference>
<dbReference type="InterPro" id="IPR001932">
    <property type="entry name" value="PPM-type_phosphatase-like_dom"/>
</dbReference>
<sequence>MNNKEMFKHRDINTFLTNNLTKEKRSKKPFEYLNLTYSKQFDYSPMKKQPYTSKANEIKQKSLEEPQILRQKTLPNYEPTKCSSVKNGIIKAYAANTNQGLVREYNEDRVSIILNIIKPQSRENEPWPKCSYFGVYDGHGGSACADFLRDNLHQFVVKEPDFPWNPIKAITKGFEAAEKYFIQMAQDSFNKGILETSGSCAIVVLIIGDSCYVANVGDSRAILSTQNGKKIIDLSNDHKPEFEKNRITKAGGQLYQTHGLNEEGKLILGPVRVNPGKLSVSRTFGDIEAKLEKLGGKPKVVIAEPEIRQFKIIQEHDFIILGSDGIFDRMSSRDVIKGIWEDVQSNKNMNDLHNVMSNAVESVIKESLLRKTIDNVTLLIIAFQINTLREEEIRVKTISYTDQLVKLPQSNKNASNLRFNQNRKQNDENDAFLMNGQVLRQKNKQRYFQENNNGIGWE</sequence>
<accession>A0A8S1RF81</accession>
<comment type="caution">
    <text evidence="11">The sequence shown here is derived from an EMBL/GenBank/DDBJ whole genome shotgun (WGS) entry which is preliminary data.</text>
</comment>
<evidence type="ECO:0000256" key="7">
    <source>
        <dbReference type="ARBA" id="ARBA00047761"/>
    </source>
</evidence>
<evidence type="ECO:0000256" key="5">
    <source>
        <dbReference type="ARBA" id="ARBA00022801"/>
    </source>
</evidence>
<keyword evidence="4" id="KW-0479">Metal-binding</keyword>
<feature type="domain" description="PPM-type phosphatase" evidence="10">
    <location>
        <begin position="92"/>
        <end position="383"/>
    </location>
</feature>
<evidence type="ECO:0000313" key="12">
    <source>
        <dbReference type="Proteomes" id="UP000692954"/>
    </source>
</evidence>
<evidence type="ECO:0000259" key="10">
    <source>
        <dbReference type="PROSITE" id="PS51746"/>
    </source>
</evidence>
<comment type="subcellular location">
    <subcellularLocation>
        <location evidence="2">Membrane</location>
        <topology evidence="2">Peripheral membrane protein</topology>
    </subcellularLocation>
</comment>
<comment type="similarity">
    <text evidence="9">Belongs to the PP2C family.</text>
</comment>
<dbReference type="OrthoDB" id="10264738at2759"/>
<dbReference type="InterPro" id="IPR000222">
    <property type="entry name" value="PP2C_BS"/>
</dbReference>
<dbReference type="PROSITE" id="PS01032">
    <property type="entry name" value="PPM_1"/>
    <property type="match status" value="1"/>
</dbReference>
<keyword evidence="12" id="KW-1185">Reference proteome</keyword>
<dbReference type="PROSITE" id="PS51746">
    <property type="entry name" value="PPM_2"/>
    <property type="match status" value="1"/>
</dbReference>
<dbReference type="EC" id="3.1.3.16" evidence="3"/>
<organism evidence="11 12">
    <name type="scientific">Paramecium sonneborni</name>
    <dbReference type="NCBI Taxonomy" id="65129"/>
    <lineage>
        <taxon>Eukaryota</taxon>
        <taxon>Sar</taxon>
        <taxon>Alveolata</taxon>
        <taxon>Ciliophora</taxon>
        <taxon>Intramacronucleata</taxon>
        <taxon>Oligohymenophorea</taxon>
        <taxon>Peniculida</taxon>
        <taxon>Parameciidae</taxon>
        <taxon>Paramecium</taxon>
    </lineage>
</organism>
<evidence type="ECO:0000256" key="2">
    <source>
        <dbReference type="ARBA" id="ARBA00004170"/>
    </source>
</evidence>
<gene>
    <name evidence="11" type="ORF">PSON_ATCC_30995.1.T1610074</name>
</gene>
<dbReference type="InterPro" id="IPR015655">
    <property type="entry name" value="PP2C"/>
</dbReference>
<dbReference type="EMBL" id="CAJJDN010000161">
    <property type="protein sequence ID" value="CAD8125690.1"/>
    <property type="molecule type" value="Genomic_DNA"/>
</dbReference>
<evidence type="ECO:0000256" key="3">
    <source>
        <dbReference type="ARBA" id="ARBA00013081"/>
    </source>
</evidence>
<dbReference type="Proteomes" id="UP000692954">
    <property type="component" value="Unassembled WGS sequence"/>
</dbReference>
<evidence type="ECO:0000256" key="9">
    <source>
        <dbReference type="RuleBase" id="RU003465"/>
    </source>
</evidence>
<evidence type="ECO:0000256" key="8">
    <source>
        <dbReference type="ARBA" id="ARBA00048336"/>
    </source>
</evidence>
<proteinExistence type="inferred from homology"/>
<comment type="catalytic activity">
    <reaction evidence="7">
        <text>O-phospho-L-seryl-[protein] + H2O = L-seryl-[protein] + phosphate</text>
        <dbReference type="Rhea" id="RHEA:20629"/>
        <dbReference type="Rhea" id="RHEA-COMP:9863"/>
        <dbReference type="Rhea" id="RHEA-COMP:11604"/>
        <dbReference type="ChEBI" id="CHEBI:15377"/>
        <dbReference type="ChEBI" id="CHEBI:29999"/>
        <dbReference type="ChEBI" id="CHEBI:43474"/>
        <dbReference type="ChEBI" id="CHEBI:83421"/>
        <dbReference type="EC" id="3.1.3.16"/>
    </reaction>
</comment>
<evidence type="ECO:0000256" key="6">
    <source>
        <dbReference type="ARBA" id="ARBA00022912"/>
    </source>
</evidence>
<dbReference type="CDD" id="cd00143">
    <property type="entry name" value="PP2Cc"/>
    <property type="match status" value="1"/>
</dbReference>
<dbReference type="FunFam" id="3.60.40.10:FF:000099">
    <property type="entry name" value="Uncharacterized protein"/>
    <property type="match status" value="1"/>
</dbReference>
<name>A0A8S1RF81_9CILI</name>
<comment type="cofactor">
    <cofactor evidence="1">
        <name>Mg(2+)</name>
        <dbReference type="ChEBI" id="CHEBI:18420"/>
    </cofactor>
</comment>
<evidence type="ECO:0000256" key="4">
    <source>
        <dbReference type="ARBA" id="ARBA00022723"/>
    </source>
</evidence>
<dbReference type="Pfam" id="PF00481">
    <property type="entry name" value="PP2C"/>
    <property type="match status" value="1"/>
</dbReference>
<dbReference type="GO" id="GO:0016020">
    <property type="term" value="C:membrane"/>
    <property type="evidence" value="ECO:0007669"/>
    <property type="project" value="UniProtKB-SubCell"/>
</dbReference>
<comment type="catalytic activity">
    <reaction evidence="8">
        <text>O-phospho-L-threonyl-[protein] + H2O = L-threonyl-[protein] + phosphate</text>
        <dbReference type="Rhea" id="RHEA:47004"/>
        <dbReference type="Rhea" id="RHEA-COMP:11060"/>
        <dbReference type="Rhea" id="RHEA-COMP:11605"/>
        <dbReference type="ChEBI" id="CHEBI:15377"/>
        <dbReference type="ChEBI" id="CHEBI:30013"/>
        <dbReference type="ChEBI" id="CHEBI:43474"/>
        <dbReference type="ChEBI" id="CHEBI:61977"/>
        <dbReference type="EC" id="3.1.3.16"/>
    </reaction>
</comment>
<dbReference type="SMART" id="SM00332">
    <property type="entry name" value="PP2Cc"/>
    <property type="match status" value="1"/>
</dbReference>
<protein>
    <recommendedName>
        <fullName evidence="3">protein-serine/threonine phosphatase</fullName>
        <ecNumber evidence="3">3.1.3.16</ecNumber>
    </recommendedName>
</protein>
<dbReference type="GO" id="GO:0046872">
    <property type="term" value="F:metal ion binding"/>
    <property type="evidence" value="ECO:0007669"/>
    <property type="project" value="UniProtKB-KW"/>
</dbReference>